<name>A0A9D9DL31_9BACT</name>
<dbReference type="SUPFAM" id="SSF48295">
    <property type="entry name" value="TrpR-like"/>
    <property type="match status" value="1"/>
</dbReference>
<dbReference type="InterPro" id="IPR036388">
    <property type="entry name" value="WH-like_DNA-bd_sf"/>
</dbReference>
<dbReference type="PANTHER" id="PTHR33795">
    <property type="entry name" value="INSERTION ELEMENT IS150 PROTEIN INSJ"/>
    <property type="match status" value="1"/>
</dbReference>
<comment type="caution">
    <text evidence="2">The sequence shown here is derived from an EMBL/GenBank/DDBJ whole genome shotgun (WGS) entry which is preliminary data.</text>
</comment>
<dbReference type="Gene3D" id="1.10.10.10">
    <property type="entry name" value="Winged helix-like DNA-binding domain superfamily/Winged helix DNA-binding domain"/>
    <property type="match status" value="1"/>
</dbReference>
<evidence type="ECO:0000313" key="2">
    <source>
        <dbReference type="EMBL" id="MBO8429543.1"/>
    </source>
</evidence>
<sequence>MKYSFEIKLETVKSYLSGCSEKQITETYGINRTDLFVWVERYRQHCEDGLKRHAYAKPSKQLRLQIVREHLVESVSLTKLSAKYLIARSAISRWCKIAREQGYEHLSVLKKRGRLPKNDMGRPRKKKPEEMTELELLQLRVKELEAENALLKKVKALVEARDARLREIGRKPSKD</sequence>
<dbReference type="EMBL" id="JADINB010000138">
    <property type="protein sequence ID" value="MBO8429543.1"/>
    <property type="molecule type" value="Genomic_DNA"/>
</dbReference>
<dbReference type="SUPFAM" id="SSF46689">
    <property type="entry name" value="Homeodomain-like"/>
    <property type="match status" value="1"/>
</dbReference>
<reference evidence="2" key="2">
    <citation type="journal article" date="2021" name="PeerJ">
        <title>Extensive microbial diversity within the chicken gut microbiome revealed by metagenomics and culture.</title>
        <authorList>
            <person name="Gilroy R."/>
            <person name="Ravi A."/>
            <person name="Getino M."/>
            <person name="Pursley I."/>
            <person name="Horton D.L."/>
            <person name="Alikhan N.F."/>
            <person name="Baker D."/>
            <person name="Gharbi K."/>
            <person name="Hall N."/>
            <person name="Watson M."/>
            <person name="Adriaenssens E.M."/>
            <person name="Foster-Nyarko E."/>
            <person name="Jarju S."/>
            <person name="Secka A."/>
            <person name="Antonio M."/>
            <person name="Oren A."/>
            <person name="Chaudhuri R.R."/>
            <person name="La Ragione R."/>
            <person name="Hildebrand F."/>
            <person name="Pallen M.J."/>
        </authorList>
    </citation>
    <scope>NUCLEOTIDE SEQUENCE</scope>
    <source>
        <strain evidence="2">15467</strain>
    </source>
</reference>
<dbReference type="AlphaFoldDB" id="A0A9D9DL31"/>
<evidence type="ECO:0000256" key="1">
    <source>
        <dbReference type="SAM" id="Coils"/>
    </source>
</evidence>
<dbReference type="GO" id="GO:0043565">
    <property type="term" value="F:sequence-specific DNA binding"/>
    <property type="evidence" value="ECO:0007669"/>
    <property type="project" value="InterPro"/>
</dbReference>
<reference evidence="2" key="1">
    <citation type="submission" date="2020-10" db="EMBL/GenBank/DDBJ databases">
        <authorList>
            <person name="Gilroy R."/>
        </authorList>
    </citation>
    <scope>NUCLEOTIDE SEQUENCE</scope>
    <source>
        <strain evidence="2">15467</strain>
    </source>
</reference>
<proteinExistence type="predicted"/>
<dbReference type="Proteomes" id="UP000823635">
    <property type="component" value="Unassembled WGS sequence"/>
</dbReference>
<protein>
    <submittedName>
        <fullName evidence="2">Helix-turn-helix domain-containing protein</fullName>
    </submittedName>
</protein>
<dbReference type="InterPro" id="IPR052057">
    <property type="entry name" value="IS150/IS1296_orfA-like"/>
</dbReference>
<organism evidence="2 3">
    <name type="scientific">Candidatus Egerieousia excrementavium</name>
    <dbReference type="NCBI Taxonomy" id="2840778"/>
    <lineage>
        <taxon>Bacteria</taxon>
        <taxon>Pseudomonadati</taxon>
        <taxon>Bacteroidota</taxon>
        <taxon>Bacteroidia</taxon>
        <taxon>Bacteroidales</taxon>
        <taxon>Candidatus Egerieousia</taxon>
    </lineage>
</organism>
<dbReference type="InterPro" id="IPR009057">
    <property type="entry name" value="Homeodomain-like_sf"/>
</dbReference>
<evidence type="ECO:0000313" key="3">
    <source>
        <dbReference type="Proteomes" id="UP000823635"/>
    </source>
</evidence>
<dbReference type="InterPro" id="IPR010921">
    <property type="entry name" value="Trp_repressor/repl_initiator"/>
</dbReference>
<feature type="coiled-coil region" evidence="1">
    <location>
        <begin position="127"/>
        <end position="161"/>
    </location>
</feature>
<dbReference type="PANTHER" id="PTHR33795:SF1">
    <property type="entry name" value="INSERTION ELEMENT IS150 PROTEIN INSJ"/>
    <property type="match status" value="1"/>
</dbReference>
<gene>
    <name evidence="2" type="ORF">IAC68_06410</name>
</gene>
<accession>A0A9D9DL31</accession>
<keyword evidence="1" id="KW-0175">Coiled coil</keyword>